<evidence type="ECO:0000313" key="2">
    <source>
        <dbReference type="EMBL" id="BBM48394.1"/>
    </source>
</evidence>
<dbReference type="EMBL" id="AP019834">
    <property type="protein sequence ID" value="BBM48394.1"/>
    <property type="molecule type" value="Genomic_DNA"/>
</dbReference>
<dbReference type="RefSeq" id="WP_146961781.1">
    <property type="nucleotide sequence ID" value="NZ_AP019834.1"/>
</dbReference>
<dbReference type="AlphaFoldDB" id="A0A510K9Y2"/>
<accession>A0A510K9Y2</accession>
<evidence type="ECO:0000313" key="3">
    <source>
        <dbReference type="Proteomes" id="UP000321397"/>
    </source>
</evidence>
<gene>
    <name evidence="1" type="ORF">JMUB3933_1872</name>
    <name evidence="2" type="ORF">JMUB3933_1910</name>
</gene>
<name>A0A510K9Y2_9FUSO</name>
<proteinExistence type="predicted"/>
<dbReference type="InterPro" id="IPR025518">
    <property type="entry name" value="DUF4406"/>
</dbReference>
<dbReference type="EMBL" id="AP019834">
    <property type="protein sequence ID" value="BBM48356.1"/>
    <property type="molecule type" value="Genomic_DNA"/>
</dbReference>
<protein>
    <recommendedName>
        <fullName evidence="4">DUF4406 domain-containing protein</fullName>
    </recommendedName>
</protein>
<dbReference type="Pfam" id="PF14359">
    <property type="entry name" value="DUF4406"/>
    <property type="match status" value="1"/>
</dbReference>
<dbReference type="Proteomes" id="UP000321397">
    <property type="component" value="Chromosome"/>
</dbReference>
<evidence type="ECO:0000313" key="1">
    <source>
        <dbReference type="EMBL" id="BBM48356.1"/>
    </source>
</evidence>
<sequence length="98" mass="11299">MKIFISQPMRNKSHANIEQEREEIVSRLKEEYGEIEIIDSVFPMITGKRNSSLRYLAKSLELMCDADIVVFAQGYEYARGCKIEYECAVNYGLAVKIL</sequence>
<organism evidence="2 3">
    <name type="scientific">Leptotrichia wadei</name>
    <dbReference type="NCBI Taxonomy" id="157687"/>
    <lineage>
        <taxon>Bacteria</taxon>
        <taxon>Fusobacteriati</taxon>
        <taxon>Fusobacteriota</taxon>
        <taxon>Fusobacteriia</taxon>
        <taxon>Fusobacteriales</taxon>
        <taxon>Leptotrichiaceae</taxon>
        <taxon>Leptotrichia</taxon>
    </lineage>
</organism>
<reference evidence="2 3" key="1">
    <citation type="submission" date="2019-07" db="EMBL/GenBank/DDBJ databases">
        <title>Complete Genome Sequence of Leptotrichia wadei Strain JMUB3933.</title>
        <authorList>
            <person name="Watanabe S."/>
            <person name="Cui L."/>
        </authorList>
    </citation>
    <scope>NUCLEOTIDE SEQUENCE [LARGE SCALE GENOMIC DNA]</scope>
    <source>
        <strain evidence="2 3">JMUB3933</strain>
    </source>
</reference>
<evidence type="ECO:0008006" key="4">
    <source>
        <dbReference type="Google" id="ProtNLM"/>
    </source>
</evidence>